<name>Q7VQZ7_BLOFL</name>
<dbReference type="InterPro" id="IPR027379">
    <property type="entry name" value="CLS_N"/>
</dbReference>
<comment type="subcellular location">
    <subcellularLocation>
        <location evidence="12">Cell inner membrane</location>
        <topology evidence="12">Multi-pass membrane protein</topology>
    </subcellularLocation>
    <subcellularLocation>
        <location evidence="1">Cell membrane</location>
        <topology evidence="1">Multi-pass membrane protein</topology>
    </subcellularLocation>
</comment>
<dbReference type="CDD" id="cd09158">
    <property type="entry name" value="PLDc_EcCLS_like_2"/>
    <property type="match status" value="1"/>
</dbReference>
<dbReference type="PANTHER" id="PTHR21248:SF22">
    <property type="entry name" value="PHOSPHOLIPASE D"/>
    <property type="match status" value="1"/>
</dbReference>
<dbReference type="CDD" id="cd09152">
    <property type="entry name" value="PLDc_EcCLS_like_1"/>
    <property type="match status" value="1"/>
</dbReference>
<evidence type="ECO:0000259" key="13">
    <source>
        <dbReference type="PROSITE" id="PS50035"/>
    </source>
</evidence>
<evidence type="ECO:0000256" key="7">
    <source>
        <dbReference type="ARBA" id="ARBA00022989"/>
    </source>
</evidence>
<dbReference type="STRING" id="203907.Bfl433"/>
<dbReference type="InterPro" id="IPR001736">
    <property type="entry name" value="PLipase_D/transphosphatidylase"/>
</dbReference>
<dbReference type="InterPro" id="IPR025202">
    <property type="entry name" value="PLD-like_dom"/>
</dbReference>
<accession>Q7VQZ7</accession>
<dbReference type="OrthoDB" id="9814092at2"/>
<keyword evidence="9 12" id="KW-0472">Membrane</keyword>
<evidence type="ECO:0000256" key="12">
    <source>
        <dbReference type="HAMAP-Rule" id="MF_00190"/>
    </source>
</evidence>
<feature type="active site" evidence="12">
    <location>
        <position position="227"/>
    </location>
</feature>
<dbReference type="Proteomes" id="UP000002192">
    <property type="component" value="Chromosome"/>
</dbReference>
<keyword evidence="8 12" id="KW-0443">Lipid metabolism</keyword>
<proteinExistence type="inferred from homology"/>
<dbReference type="EMBL" id="BX248583">
    <property type="protein sequence ID" value="CAD83495.1"/>
    <property type="molecule type" value="Genomic_DNA"/>
</dbReference>
<keyword evidence="12" id="KW-0997">Cell inner membrane</keyword>
<evidence type="ECO:0000256" key="4">
    <source>
        <dbReference type="ARBA" id="ARBA00022679"/>
    </source>
</evidence>
<dbReference type="InterPro" id="IPR022924">
    <property type="entry name" value="Cardiolipin_synthase"/>
</dbReference>
<evidence type="ECO:0000256" key="3">
    <source>
        <dbReference type="ARBA" id="ARBA00022516"/>
    </source>
</evidence>
<dbReference type="GO" id="GO:0008808">
    <property type="term" value="F:cardiolipin synthase activity"/>
    <property type="evidence" value="ECO:0007669"/>
    <property type="project" value="UniProtKB-UniRule"/>
</dbReference>
<feature type="domain" description="PLD phosphodiesterase" evidence="13">
    <location>
        <begin position="220"/>
        <end position="247"/>
    </location>
</feature>
<dbReference type="GO" id="GO:0005886">
    <property type="term" value="C:plasma membrane"/>
    <property type="evidence" value="ECO:0007669"/>
    <property type="project" value="UniProtKB-SubCell"/>
</dbReference>
<feature type="transmembrane region" description="Helical" evidence="12">
    <location>
        <begin position="6"/>
        <end position="26"/>
    </location>
</feature>
<reference evidence="14 15" key="1">
    <citation type="journal article" date="2003" name="Proc. Natl. Acad. Sci. U.S.A.">
        <title>The genome sequence of Blochmannia floridanus: comparative analysis of reduced genomes.</title>
        <authorList>
            <person name="Gil R."/>
            <person name="Silva F.J."/>
            <person name="Zientz E."/>
            <person name="Delmotte F."/>
            <person name="Gonzalez-Candelas F."/>
            <person name="Latorre A."/>
            <person name="Rausell C."/>
            <person name="Kramerbeek J."/>
            <person name="Gadau J."/>
            <person name="Hoelldobler B."/>
            <person name="van Ham R.C.H.J."/>
            <person name="Gross R."/>
            <person name="Moya A."/>
        </authorList>
    </citation>
    <scope>NUCLEOTIDE SEQUENCE [LARGE SCALE GENOMIC DNA]</scope>
</reference>
<feature type="active site" evidence="12">
    <location>
        <position position="225"/>
    </location>
</feature>
<evidence type="ECO:0000256" key="1">
    <source>
        <dbReference type="ARBA" id="ARBA00004651"/>
    </source>
</evidence>
<dbReference type="EC" id="2.7.8.-" evidence="12"/>
<evidence type="ECO:0000256" key="2">
    <source>
        <dbReference type="ARBA" id="ARBA00022475"/>
    </source>
</evidence>
<keyword evidence="2 12" id="KW-1003">Cell membrane</keyword>
<dbReference type="PANTHER" id="PTHR21248">
    <property type="entry name" value="CARDIOLIPIN SYNTHASE"/>
    <property type="match status" value="1"/>
</dbReference>
<sequence length="491" mass="56403">MTLTIYSILNYTFICSYWILTIIIIIRVLIKRRTVSSFMAWLLTIYIVPFMGIILYLLCGESNLGKKRSLRSKIAQSTSIRRIQELKNHKHIFSNKNSKIASSLFKLCELRQGIGALKGNQIQLFKKIDNTLASLIKDIDLAKHNIDMVFYIWEPGGLVDHIVTKLIIAAQRGVKCRLILDSVGCINFFNSSYPKILKKAGINIAEALHINLLRIFFRRMDLRQHRKMILIDNHIAYTGSMNMVDPKLFKQNIGVGQWIDIMIRIDGPATTVMRIIFEFDWEIETGEHIVPVLSSSQHLMQQKTTLISTGHTIQIIPSGPGFPEGIIHQVLITSLYKARKQLIITTPYLVPSDDLLYAICAAAQRGVKVHIIIPKNNDSVLVNWASRAFFSELLDAGVLIHRFQKGLLHVKSILIDHQLSLIGTVNLDVRSIWLNFEITLLIDSKLFNKDLEKIQLDYIAHSKLIDAQKWSKRPYWKRIIERLFYFFSPLL</sequence>
<dbReference type="Pfam" id="PF13091">
    <property type="entry name" value="PLDc_2"/>
    <property type="match status" value="2"/>
</dbReference>
<dbReference type="eggNOG" id="COG1502">
    <property type="taxonomic scope" value="Bacteria"/>
</dbReference>
<keyword evidence="5 12" id="KW-0812">Transmembrane</keyword>
<keyword evidence="4 12" id="KW-0808">Transferase</keyword>
<protein>
    <recommendedName>
        <fullName evidence="12">Cardiolipin synthase A</fullName>
        <shortName evidence="12">CL synthase</shortName>
        <ecNumber evidence="12">2.7.8.-</ecNumber>
    </recommendedName>
</protein>
<dbReference type="SUPFAM" id="SSF56024">
    <property type="entry name" value="Phospholipase D/nuclease"/>
    <property type="match status" value="2"/>
</dbReference>
<dbReference type="NCBIfam" id="TIGR04265">
    <property type="entry name" value="bac_cardiolipin"/>
    <property type="match status" value="1"/>
</dbReference>
<dbReference type="HOGENOM" id="CLU_038053_1_0_6"/>
<dbReference type="PROSITE" id="PS50035">
    <property type="entry name" value="PLD"/>
    <property type="match status" value="2"/>
</dbReference>
<evidence type="ECO:0000313" key="15">
    <source>
        <dbReference type="Proteomes" id="UP000002192"/>
    </source>
</evidence>
<feature type="active site" evidence="12">
    <location>
        <position position="232"/>
    </location>
</feature>
<evidence type="ECO:0000256" key="6">
    <source>
        <dbReference type="ARBA" id="ARBA00022737"/>
    </source>
</evidence>
<feature type="domain" description="PLD phosphodiesterase" evidence="13">
    <location>
        <begin position="404"/>
        <end position="431"/>
    </location>
</feature>
<keyword evidence="3 12" id="KW-0444">Lipid biosynthesis</keyword>
<evidence type="ECO:0000256" key="9">
    <source>
        <dbReference type="ARBA" id="ARBA00023136"/>
    </source>
</evidence>
<evidence type="ECO:0000313" key="14">
    <source>
        <dbReference type="EMBL" id="CAD83495.1"/>
    </source>
</evidence>
<dbReference type="GO" id="GO:0032049">
    <property type="term" value="P:cardiolipin biosynthetic process"/>
    <property type="evidence" value="ECO:0007669"/>
    <property type="project" value="UniProtKB-UniRule"/>
</dbReference>
<dbReference type="Gene3D" id="3.30.870.10">
    <property type="entry name" value="Endonuclease Chain A"/>
    <property type="match status" value="2"/>
</dbReference>
<keyword evidence="7 12" id="KW-1133">Transmembrane helix</keyword>
<feature type="transmembrane region" description="Helical" evidence="12">
    <location>
        <begin position="38"/>
        <end position="58"/>
    </location>
</feature>
<dbReference type="KEGG" id="bfl:Bfl433"/>
<dbReference type="AlphaFoldDB" id="Q7VQZ7"/>
<keyword evidence="6" id="KW-0677">Repeat</keyword>
<comment type="catalytic activity">
    <reaction evidence="12">
        <text>2 a 1,2-diacyl-sn-glycero-3-phospho-(1'-sn-glycerol) = a cardiolipin + glycerol</text>
        <dbReference type="Rhea" id="RHEA:31451"/>
        <dbReference type="ChEBI" id="CHEBI:17754"/>
        <dbReference type="ChEBI" id="CHEBI:62237"/>
        <dbReference type="ChEBI" id="CHEBI:64716"/>
    </reaction>
</comment>
<evidence type="ECO:0000256" key="8">
    <source>
        <dbReference type="ARBA" id="ARBA00023098"/>
    </source>
</evidence>
<keyword evidence="15" id="KW-1185">Reference proteome</keyword>
<comment type="similarity">
    <text evidence="12">Belongs to the phospholipase D family. Cardiolipin synthase subfamily. ClsA sub-subfamily.</text>
</comment>
<dbReference type="HAMAP" id="MF_00190">
    <property type="entry name" value="Cardiolipin_synth_ClsA"/>
    <property type="match status" value="1"/>
</dbReference>
<gene>
    <name evidence="12" type="primary">clsA</name>
    <name evidence="14" type="synonym">cls</name>
    <name evidence="14" type="ordered locus">Bfl433</name>
</gene>
<dbReference type="SMART" id="SM00155">
    <property type="entry name" value="PLDc"/>
    <property type="match status" value="2"/>
</dbReference>
<feature type="active site" evidence="12">
    <location>
        <position position="411"/>
    </location>
</feature>
<comment type="function">
    <text evidence="12">Catalyzes the reversible phosphatidyl group transfer from one phosphatidylglycerol molecule to another to form cardiolipin (CL) (diphosphatidylglycerol) and glycerol.</text>
</comment>
<dbReference type="Pfam" id="PF13396">
    <property type="entry name" value="PLDc_N"/>
    <property type="match status" value="1"/>
</dbReference>
<evidence type="ECO:0000256" key="5">
    <source>
        <dbReference type="ARBA" id="ARBA00022692"/>
    </source>
</evidence>
<organism evidence="14 15">
    <name type="scientific">Blochmanniella floridana</name>
    <dbReference type="NCBI Taxonomy" id="203907"/>
    <lineage>
        <taxon>Bacteria</taxon>
        <taxon>Pseudomonadati</taxon>
        <taxon>Pseudomonadota</taxon>
        <taxon>Gammaproteobacteria</taxon>
        <taxon>Enterobacterales</taxon>
        <taxon>Enterobacteriaceae</taxon>
        <taxon>ant endosymbionts</taxon>
        <taxon>Candidatus Blochmanniella</taxon>
    </lineage>
</organism>
<evidence type="ECO:0000256" key="10">
    <source>
        <dbReference type="ARBA" id="ARBA00023209"/>
    </source>
</evidence>
<feature type="active site" evidence="12">
    <location>
        <position position="409"/>
    </location>
</feature>
<feature type="active site" evidence="12">
    <location>
        <position position="416"/>
    </location>
</feature>
<keyword evidence="10 12" id="KW-0594">Phospholipid biosynthesis</keyword>
<evidence type="ECO:0000256" key="11">
    <source>
        <dbReference type="ARBA" id="ARBA00023264"/>
    </source>
</evidence>
<dbReference type="InterPro" id="IPR030840">
    <property type="entry name" value="CL_synthase_A"/>
</dbReference>
<keyword evidence="11 12" id="KW-1208">Phospholipid metabolism</keyword>